<evidence type="ECO:0000313" key="2">
    <source>
        <dbReference type="Proteomes" id="UP000236755"/>
    </source>
</evidence>
<keyword evidence="2" id="KW-1185">Reference proteome</keyword>
<gene>
    <name evidence="1" type="ORF">SAMN04488065_0933</name>
</gene>
<accession>A0A1H3WK03</accession>
<name>A0A1H3WK03_9EURY</name>
<evidence type="ECO:0000313" key="1">
    <source>
        <dbReference type="EMBL" id="SDZ87463.1"/>
    </source>
</evidence>
<reference evidence="1 2" key="1">
    <citation type="submission" date="2016-10" db="EMBL/GenBank/DDBJ databases">
        <authorList>
            <person name="de Groot N.N."/>
        </authorList>
    </citation>
    <scope>NUCLEOTIDE SEQUENCE [LARGE SCALE GENOMIC DNA]</scope>
    <source>
        <strain evidence="1 2">CGMCC 1.8712</strain>
    </source>
</reference>
<dbReference type="AlphaFoldDB" id="A0A1H3WK03"/>
<sequence>MKQRKYDSDLIEPRALSDEIKLSENESGLFDWLIPSQVLISTLIYDSS</sequence>
<dbReference type="EMBL" id="FNQT01000001">
    <property type="protein sequence ID" value="SDZ87463.1"/>
    <property type="molecule type" value="Genomic_DNA"/>
</dbReference>
<organism evidence="1 2">
    <name type="scientific">Haloplanus vescus</name>
    <dbReference type="NCBI Taxonomy" id="555874"/>
    <lineage>
        <taxon>Archaea</taxon>
        <taxon>Methanobacteriati</taxon>
        <taxon>Methanobacteriota</taxon>
        <taxon>Stenosarchaea group</taxon>
        <taxon>Halobacteria</taxon>
        <taxon>Halobacteriales</taxon>
        <taxon>Haloferacaceae</taxon>
        <taxon>Haloplanus</taxon>
    </lineage>
</organism>
<protein>
    <submittedName>
        <fullName evidence="1">Uncharacterized protein</fullName>
    </submittedName>
</protein>
<dbReference type="Proteomes" id="UP000236755">
    <property type="component" value="Unassembled WGS sequence"/>
</dbReference>
<proteinExistence type="predicted"/>